<dbReference type="EC" id="3.6.4.13" evidence="1"/>
<dbReference type="PANTHER" id="PTHR47963">
    <property type="entry name" value="DEAD-BOX ATP-DEPENDENT RNA HELICASE 47, MITOCHONDRIAL"/>
    <property type="match status" value="1"/>
</dbReference>
<dbReference type="Pfam" id="PF00270">
    <property type="entry name" value="DEAD"/>
    <property type="match status" value="1"/>
</dbReference>
<dbReference type="Pfam" id="PF00271">
    <property type="entry name" value="Helicase_C"/>
    <property type="match status" value="1"/>
</dbReference>
<evidence type="ECO:0000256" key="2">
    <source>
        <dbReference type="ARBA" id="ARBA00022741"/>
    </source>
</evidence>
<dbReference type="GO" id="GO:0003723">
    <property type="term" value="F:RNA binding"/>
    <property type="evidence" value="ECO:0007669"/>
    <property type="project" value="TreeGrafter"/>
</dbReference>
<dbReference type="GO" id="GO:0016787">
    <property type="term" value="F:hydrolase activity"/>
    <property type="evidence" value="ECO:0007669"/>
    <property type="project" value="UniProtKB-KW"/>
</dbReference>
<protein>
    <recommendedName>
        <fullName evidence="1">RNA helicase</fullName>
        <ecNumber evidence="1">3.6.4.13</ecNumber>
    </recommendedName>
</protein>
<keyword evidence="4 9" id="KW-0347">Helicase</keyword>
<dbReference type="Gene3D" id="3.40.50.300">
    <property type="entry name" value="P-loop containing nucleotide triphosphate hydrolases"/>
    <property type="match status" value="2"/>
</dbReference>
<evidence type="ECO:0000256" key="3">
    <source>
        <dbReference type="ARBA" id="ARBA00022801"/>
    </source>
</evidence>
<comment type="caution">
    <text evidence="9">The sequence shown here is derived from an EMBL/GenBank/DDBJ whole genome shotgun (WGS) entry which is preliminary data.</text>
</comment>
<dbReference type="SMART" id="SM00490">
    <property type="entry name" value="HELICc"/>
    <property type="match status" value="1"/>
</dbReference>
<evidence type="ECO:0000256" key="5">
    <source>
        <dbReference type="ARBA" id="ARBA00022840"/>
    </source>
</evidence>
<reference evidence="9 10" key="1">
    <citation type="submission" date="2024-01" db="EMBL/GenBank/DDBJ databases">
        <title>The complete chloroplast genome sequence of Lithospermum erythrorhizon: insights into the phylogenetic relationship among Boraginaceae species and the maternal lineages of purple gromwells.</title>
        <authorList>
            <person name="Okada T."/>
            <person name="Watanabe K."/>
        </authorList>
    </citation>
    <scope>NUCLEOTIDE SEQUENCE [LARGE SCALE GENOMIC DNA]</scope>
</reference>
<feature type="domain" description="Helicase ATP-binding" evidence="7">
    <location>
        <begin position="87"/>
        <end position="269"/>
    </location>
</feature>
<feature type="domain" description="Helicase C-terminal" evidence="8">
    <location>
        <begin position="298"/>
        <end position="454"/>
    </location>
</feature>
<proteinExistence type="predicted"/>
<dbReference type="InterPro" id="IPR014001">
    <property type="entry name" value="Helicase_ATP-bd"/>
</dbReference>
<keyword evidence="5" id="KW-0067">ATP-binding</keyword>
<evidence type="ECO:0000256" key="4">
    <source>
        <dbReference type="ARBA" id="ARBA00022806"/>
    </source>
</evidence>
<dbReference type="SUPFAM" id="SSF52540">
    <property type="entry name" value="P-loop containing nucleoside triphosphate hydrolases"/>
    <property type="match status" value="1"/>
</dbReference>
<keyword evidence="3" id="KW-0378">Hydrolase</keyword>
<evidence type="ECO:0000313" key="10">
    <source>
        <dbReference type="Proteomes" id="UP001454036"/>
    </source>
</evidence>
<dbReference type="InterPro" id="IPR001650">
    <property type="entry name" value="Helicase_C-like"/>
</dbReference>
<dbReference type="CDD" id="cd00268">
    <property type="entry name" value="DEADc"/>
    <property type="match status" value="1"/>
</dbReference>
<accession>A0AAV3P9W9</accession>
<dbReference type="GO" id="GO:0005524">
    <property type="term" value="F:ATP binding"/>
    <property type="evidence" value="ECO:0007669"/>
    <property type="project" value="UniProtKB-KW"/>
</dbReference>
<evidence type="ECO:0000256" key="6">
    <source>
        <dbReference type="ARBA" id="ARBA00047984"/>
    </source>
</evidence>
<organism evidence="9 10">
    <name type="scientific">Lithospermum erythrorhizon</name>
    <name type="common">Purple gromwell</name>
    <name type="synonym">Lithospermum officinale var. erythrorhizon</name>
    <dbReference type="NCBI Taxonomy" id="34254"/>
    <lineage>
        <taxon>Eukaryota</taxon>
        <taxon>Viridiplantae</taxon>
        <taxon>Streptophyta</taxon>
        <taxon>Embryophyta</taxon>
        <taxon>Tracheophyta</taxon>
        <taxon>Spermatophyta</taxon>
        <taxon>Magnoliopsida</taxon>
        <taxon>eudicotyledons</taxon>
        <taxon>Gunneridae</taxon>
        <taxon>Pentapetalae</taxon>
        <taxon>asterids</taxon>
        <taxon>lamiids</taxon>
        <taxon>Boraginales</taxon>
        <taxon>Boraginaceae</taxon>
        <taxon>Boraginoideae</taxon>
        <taxon>Lithospermeae</taxon>
        <taxon>Lithospermum</taxon>
    </lineage>
</organism>
<dbReference type="InterPro" id="IPR044742">
    <property type="entry name" value="DEAD/DEAH_RhlB"/>
</dbReference>
<dbReference type="InterPro" id="IPR050547">
    <property type="entry name" value="DEAD_box_RNA_helicases"/>
</dbReference>
<dbReference type="InterPro" id="IPR027417">
    <property type="entry name" value="P-loop_NTPase"/>
</dbReference>
<dbReference type="AlphaFoldDB" id="A0AAV3P9W9"/>
<dbReference type="PROSITE" id="PS51194">
    <property type="entry name" value="HELICASE_CTER"/>
    <property type="match status" value="1"/>
</dbReference>
<dbReference type="Proteomes" id="UP001454036">
    <property type="component" value="Unassembled WGS sequence"/>
</dbReference>
<keyword evidence="2" id="KW-0547">Nucleotide-binding</keyword>
<evidence type="ECO:0000259" key="7">
    <source>
        <dbReference type="PROSITE" id="PS51192"/>
    </source>
</evidence>
<gene>
    <name evidence="9" type="ORF">LIER_06881</name>
</gene>
<dbReference type="PROSITE" id="PS51192">
    <property type="entry name" value="HELICASE_ATP_BIND_1"/>
    <property type="match status" value="1"/>
</dbReference>
<name>A0AAV3P9W9_LITER</name>
<dbReference type="EMBL" id="BAABME010001028">
    <property type="protein sequence ID" value="GAA0147095.1"/>
    <property type="molecule type" value="Genomic_DNA"/>
</dbReference>
<dbReference type="SMART" id="SM00487">
    <property type="entry name" value="DEXDc"/>
    <property type="match status" value="1"/>
</dbReference>
<keyword evidence="10" id="KW-1185">Reference proteome</keyword>
<dbReference type="PANTHER" id="PTHR47963:SF10">
    <property type="entry name" value="ATP-DEPENDENT RNA HELICASE DDX6_DHH1"/>
    <property type="match status" value="1"/>
</dbReference>
<dbReference type="InterPro" id="IPR011545">
    <property type="entry name" value="DEAD/DEAH_box_helicase_dom"/>
</dbReference>
<evidence type="ECO:0000259" key="8">
    <source>
        <dbReference type="PROSITE" id="PS51194"/>
    </source>
</evidence>
<sequence>MSTIQLYPPPLLPPSRRLTRHLTSASTIPLKATSINYTTTLNNVPDVSTSDSSTLRELCSRHVPEHVLDRMEENGYTVPTEVQKRALPVLLSGRDCVLHAQTGSGKTLAYLLSVLSVVNTNRSAVQAVIVVPTRELGMQVTKAARMVISGFAENPLEQKACIVMALLDGGILTRHKSWLKAEPPTIIVATLGSLFLMLEKKILKLEALKILVIDEVDFMFNSSKEVASLRKLLTSYSSIKDRQTILASASIPQHRRFLYDCIQQKWTKSDVVHVHVNSLQPIPSCLHHRFVICNRRERIKTLLSLLKADAPQSAIIFVSEQSEKSKKAGNASSSTLVVDSLKASPLGCSGIVLLEDEMHINKRTASLLDVRQGGYILVATDIAARGIDLPETTHIYNFDLPKDAVNYLHRAGRTGRKPFSEAKCFVTNILTSKERFVLQRFENELLFHCAELCL</sequence>
<dbReference type="CDD" id="cd18787">
    <property type="entry name" value="SF2_C_DEAD"/>
    <property type="match status" value="1"/>
</dbReference>
<dbReference type="GO" id="GO:0003724">
    <property type="term" value="F:RNA helicase activity"/>
    <property type="evidence" value="ECO:0007669"/>
    <property type="project" value="UniProtKB-EC"/>
</dbReference>
<comment type="catalytic activity">
    <reaction evidence="6">
        <text>ATP + H2O = ADP + phosphate + H(+)</text>
        <dbReference type="Rhea" id="RHEA:13065"/>
        <dbReference type="ChEBI" id="CHEBI:15377"/>
        <dbReference type="ChEBI" id="CHEBI:15378"/>
        <dbReference type="ChEBI" id="CHEBI:30616"/>
        <dbReference type="ChEBI" id="CHEBI:43474"/>
        <dbReference type="ChEBI" id="CHEBI:456216"/>
        <dbReference type="EC" id="3.6.4.13"/>
    </reaction>
</comment>
<evidence type="ECO:0000313" key="9">
    <source>
        <dbReference type="EMBL" id="GAA0147095.1"/>
    </source>
</evidence>
<evidence type="ECO:0000256" key="1">
    <source>
        <dbReference type="ARBA" id="ARBA00012552"/>
    </source>
</evidence>